<proteinExistence type="predicted"/>
<reference evidence="2" key="1">
    <citation type="journal article" date="2014" name="Int. J. Syst. Evol. Microbiol.">
        <title>Complete genome sequence of Corynebacterium casei LMG S-19264T (=DSM 44701T), isolated from a smear-ripened cheese.</title>
        <authorList>
            <consortium name="US DOE Joint Genome Institute (JGI-PGF)"/>
            <person name="Walter F."/>
            <person name="Albersmeier A."/>
            <person name="Kalinowski J."/>
            <person name="Ruckert C."/>
        </authorList>
    </citation>
    <scope>NUCLEOTIDE SEQUENCE</scope>
    <source>
        <strain evidence="2">CGMCC 1.15082</strain>
    </source>
</reference>
<keyword evidence="3" id="KW-1185">Reference proteome</keyword>
<name>A0A916WLF4_9HYPH</name>
<comment type="caution">
    <text evidence="2">The sequence shown here is derived from an EMBL/GenBank/DDBJ whole genome shotgun (WGS) entry which is preliminary data.</text>
</comment>
<feature type="transmembrane region" description="Helical" evidence="1">
    <location>
        <begin position="60"/>
        <end position="82"/>
    </location>
</feature>
<evidence type="ECO:0000313" key="2">
    <source>
        <dbReference type="EMBL" id="GGB09191.1"/>
    </source>
</evidence>
<accession>A0A916WLF4</accession>
<dbReference type="EMBL" id="BMHH01000026">
    <property type="protein sequence ID" value="GGB09191.1"/>
    <property type="molecule type" value="Genomic_DNA"/>
</dbReference>
<keyword evidence="1" id="KW-0472">Membrane</keyword>
<gene>
    <name evidence="2" type="ORF">GCM10011491_41440</name>
</gene>
<dbReference type="AlphaFoldDB" id="A0A916WLF4"/>
<evidence type="ECO:0000256" key="1">
    <source>
        <dbReference type="SAM" id="Phobius"/>
    </source>
</evidence>
<protein>
    <submittedName>
        <fullName evidence="2">Uncharacterized protein</fullName>
    </submittedName>
</protein>
<keyword evidence="1" id="KW-0812">Transmembrane</keyword>
<organism evidence="2 3">
    <name type="scientific">Brucella endophytica</name>
    <dbReference type="NCBI Taxonomy" id="1963359"/>
    <lineage>
        <taxon>Bacteria</taxon>
        <taxon>Pseudomonadati</taxon>
        <taxon>Pseudomonadota</taxon>
        <taxon>Alphaproteobacteria</taxon>
        <taxon>Hyphomicrobiales</taxon>
        <taxon>Brucellaceae</taxon>
        <taxon>Brucella/Ochrobactrum group</taxon>
        <taxon>Brucella</taxon>
    </lineage>
</organism>
<dbReference type="Proteomes" id="UP000646478">
    <property type="component" value="Unassembled WGS sequence"/>
</dbReference>
<keyword evidence="1" id="KW-1133">Transmembrane helix</keyword>
<sequence>MQSFRNARDACIEWGGGKIHEVKVNEDVSLTVRPLSPEGLTCALLEDQDSIMNDAFKNGILIGGIIGFSVGLSLLGVVRFAWRSLKPNFQ</sequence>
<evidence type="ECO:0000313" key="3">
    <source>
        <dbReference type="Proteomes" id="UP000646478"/>
    </source>
</evidence>
<reference evidence="2" key="2">
    <citation type="submission" date="2020-09" db="EMBL/GenBank/DDBJ databases">
        <authorList>
            <person name="Sun Q."/>
            <person name="Zhou Y."/>
        </authorList>
    </citation>
    <scope>NUCLEOTIDE SEQUENCE</scope>
    <source>
        <strain evidence="2">CGMCC 1.15082</strain>
    </source>
</reference>